<dbReference type="KEGG" id="lmat:92516593"/>
<keyword evidence="2" id="KW-1185">Reference proteome</keyword>
<organism evidence="1 2">
    <name type="scientific">Leishmania martiniquensis</name>
    <dbReference type="NCBI Taxonomy" id="1580590"/>
    <lineage>
        <taxon>Eukaryota</taxon>
        <taxon>Discoba</taxon>
        <taxon>Euglenozoa</taxon>
        <taxon>Kinetoplastea</taxon>
        <taxon>Metakinetoplastina</taxon>
        <taxon>Trypanosomatida</taxon>
        <taxon>Trypanosomatidae</taxon>
        <taxon>Leishmaniinae</taxon>
        <taxon>Leishmania</taxon>
    </lineage>
</organism>
<evidence type="ECO:0000313" key="1">
    <source>
        <dbReference type="EMBL" id="KAG5480995.1"/>
    </source>
</evidence>
<reference evidence="2" key="1">
    <citation type="journal article" date="2021" name="Microbiol. Resour. Announc.">
        <title>LGAAP: Leishmaniinae Genome Assembly and Annotation Pipeline.</title>
        <authorList>
            <person name="Almutairi H."/>
            <person name="Urbaniak M.D."/>
            <person name="Bates M.D."/>
            <person name="Jariyapan N."/>
            <person name="Kwakye-Nuako G."/>
            <person name="Thomaz-Soccol V."/>
            <person name="Al-Salem W.S."/>
            <person name="Dillon R.J."/>
            <person name="Bates P.A."/>
            <person name="Gatherer D."/>
        </authorList>
    </citation>
    <scope>NUCLEOTIDE SEQUENCE [LARGE SCALE GENOMIC DNA]</scope>
</reference>
<sequence>MANARHIAQYFADRHTAAMAAVFFAYVLAVVWCGNTGAHEAQQRISTVASHHHSIFGTPWAAERVLSTTAVVHSVSVAIVRLTEADAELLHGGPLSRPASQAERQRQLLSLPSRWQYYFAVGDFTLISAPPRLSASGMLEDWIAKMQSVYPTCVFASLAASSGNESTVNDGRLLTLTTAWQSHRRALMGDQRQQSLRVLLLDSLPAPETLRANEAATARATGEGDGGTKDPLFVFVSEDATRSWSAAVDAAELRRPPTRRWRSGASSFDAWEEMLRVTSMPAGVLRDAVAAAAASLASNDLSPSPLSLLEPLSRKEALVSMAAATDVAEYIPRLAADLADTYKAPYMIFASWCSSAGTYGWMGARMPEGNTENRTLVLALCLHNNELVELIPSRRHISRLVQ</sequence>
<dbReference type="AlphaFoldDB" id="A0A836KSE4"/>
<dbReference type="GeneID" id="92516593"/>
<dbReference type="EMBL" id="JAFEUZ010000018">
    <property type="protein sequence ID" value="KAG5480995.1"/>
    <property type="molecule type" value="Genomic_DNA"/>
</dbReference>
<gene>
    <name evidence="1" type="ORF">LSCM1_06669</name>
</gene>
<accession>A0A836KSE4</accession>
<dbReference type="OrthoDB" id="265097at2759"/>
<evidence type="ECO:0000313" key="2">
    <source>
        <dbReference type="Proteomes" id="UP000673552"/>
    </source>
</evidence>
<dbReference type="Proteomes" id="UP000673552">
    <property type="component" value="Unassembled WGS sequence"/>
</dbReference>
<dbReference type="RefSeq" id="XP_067179428.1">
    <property type="nucleotide sequence ID" value="XM_067324081.1"/>
</dbReference>
<comment type="caution">
    <text evidence="1">The sequence shown here is derived from an EMBL/GenBank/DDBJ whole genome shotgun (WGS) entry which is preliminary data.</text>
</comment>
<protein>
    <submittedName>
        <fullName evidence="1">Uncharacterized protein</fullName>
    </submittedName>
</protein>
<reference evidence="2" key="2">
    <citation type="journal article" date="2021" name="Sci. Data">
        <title>Chromosome-scale genome sequencing, assembly and annotation of six genomes from subfamily Leishmaniinae.</title>
        <authorList>
            <person name="Almutairi H."/>
            <person name="Urbaniak M.D."/>
            <person name="Bates M.D."/>
            <person name="Jariyapan N."/>
            <person name="Kwakye-Nuako G."/>
            <person name="Thomaz Soccol V."/>
            <person name="Al-Salem W.S."/>
            <person name="Dillon R.J."/>
            <person name="Bates P.A."/>
            <person name="Gatherer D."/>
        </authorList>
    </citation>
    <scope>NUCLEOTIDE SEQUENCE [LARGE SCALE GENOMIC DNA]</scope>
</reference>
<proteinExistence type="predicted"/>
<name>A0A836KSE4_9TRYP</name>